<gene>
    <name evidence="1" type="ORF">AWH49_03590</name>
</gene>
<proteinExistence type="predicted"/>
<dbReference type="Proteomes" id="UP000076935">
    <property type="component" value="Unassembled WGS sequence"/>
</dbReference>
<organism evidence="1 2">
    <name type="scientific">Domibacillus aminovorans</name>
    <dbReference type="NCBI Taxonomy" id="29332"/>
    <lineage>
        <taxon>Bacteria</taxon>
        <taxon>Bacillati</taxon>
        <taxon>Bacillota</taxon>
        <taxon>Bacilli</taxon>
        <taxon>Bacillales</taxon>
        <taxon>Bacillaceae</taxon>
        <taxon>Domibacillus</taxon>
    </lineage>
</organism>
<protein>
    <submittedName>
        <fullName evidence="1">Uncharacterized protein</fullName>
    </submittedName>
</protein>
<keyword evidence="2" id="KW-1185">Reference proteome</keyword>
<name>A0A177KZI2_9BACI</name>
<accession>A0A177KZI2</accession>
<dbReference type="AlphaFoldDB" id="A0A177KZI2"/>
<comment type="caution">
    <text evidence="1">The sequence shown here is derived from an EMBL/GenBank/DDBJ whole genome shotgun (WGS) entry which is preliminary data.</text>
</comment>
<dbReference type="EMBL" id="LQWY01000067">
    <property type="protein sequence ID" value="OAH58770.1"/>
    <property type="molecule type" value="Genomic_DNA"/>
</dbReference>
<sequence length="108" mass="13032">MVIATCNQTRNRLKIVRDEDSDQLKLVETEIRMKALEEETNYIENLNKEGQIDRETTYVTEEHIHRMRLAVTNRMQYRSLFIWTTIKRSVYKLLQLFILKRSVLDGRE</sequence>
<reference evidence="1 2" key="1">
    <citation type="submission" date="2016-01" db="EMBL/GenBank/DDBJ databases">
        <title>Investigation of taxonomic status of Bacillus aminovorans.</title>
        <authorList>
            <person name="Verma A."/>
            <person name="Pal Y."/>
            <person name="Krishnamurthi S."/>
        </authorList>
    </citation>
    <scope>NUCLEOTIDE SEQUENCE [LARGE SCALE GENOMIC DNA]</scope>
    <source>
        <strain evidence="1 2">DSM 1314</strain>
    </source>
</reference>
<evidence type="ECO:0000313" key="1">
    <source>
        <dbReference type="EMBL" id="OAH58770.1"/>
    </source>
</evidence>
<evidence type="ECO:0000313" key="2">
    <source>
        <dbReference type="Proteomes" id="UP000076935"/>
    </source>
</evidence>